<sequence length="240" mass="27657">MDNSKSLVNIKSLYKDEAKEINKNHKKLYDLMKKGVLIAFEIGEQLVNVQRFLASNDRNAFKVWAESNLEISPATIRNYIKLYDYFYDKPELLNTLTLMEAYSEAGISTRKALPAPCDEEDGKIYTAGLEDDDGTYDEELATIFNRKTASGIKLENYRVEIYDEDLWGFRRGYGRFPVANLRIPKPIGLPEIEWQDMKKNVCMAFEAYYAKIEMYENNGKIDAPEDTRFGTMMESKGGIK</sequence>
<dbReference type="PATRIC" id="fig|999431.4.peg.2284"/>
<dbReference type="EMBL" id="AGDW01000022">
    <property type="protein sequence ID" value="EMB29337.1"/>
    <property type="molecule type" value="Genomic_DNA"/>
</dbReference>
<dbReference type="RefSeq" id="WP_002689509.1">
    <property type="nucleotide sequence ID" value="NZ_CM001794.1"/>
</dbReference>
<dbReference type="Proteomes" id="UP000011708">
    <property type="component" value="Chromosome"/>
</dbReference>
<comment type="caution">
    <text evidence="1">The sequence shown here is derived from an EMBL/GenBank/DDBJ whole genome shotgun (WGS) entry which is preliminary data.</text>
</comment>
<evidence type="ECO:0000313" key="1">
    <source>
        <dbReference type="EMBL" id="EMB29337.1"/>
    </source>
</evidence>
<gene>
    <name evidence="1" type="ORF">HMPREF9725_02207</name>
</gene>
<reference evidence="1" key="1">
    <citation type="submission" date="2012-01" db="EMBL/GenBank/DDBJ databases">
        <title>The Genome Sequence of Treponema denticola H1-T.</title>
        <authorList>
            <consortium name="The Broad Institute Genome Sequencing Platform"/>
            <person name="Earl A."/>
            <person name="Ward D."/>
            <person name="Feldgarden M."/>
            <person name="Gevers D."/>
            <person name="Blanton J.M."/>
            <person name="Fenno C.J."/>
            <person name="Baranova O.V."/>
            <person name="Mathney J."/>
            <person name="Dewhirst F.E."/>
            <person name="Izard J."/>
            <person name="Young S.K."/>
            <person name="Zeng Q."/>
            <person name="Gargeya S."/>
            <person name="Fitzgerald M."/>
            <person name="Haas B."/>
            <person name="Abouelleil A."/>
            <person name="Alvarado L."/>
            <person name="Arachchi H.M."/>
            <person name="Berlin A."/>
            <person name="Chapman S.B."/>
            <person name="Gearin G."/>
            <person name="Goldberg J."/>
            <person name="Griggs A."/>
            <person name="Gujja S."/>
            <person name="Hansen M."/>
            <person name="Heiman D."/>
            <person name="Howarth C."/>
            <person name="Larimer J."/>
            <person name="Lui A."/>
            <person name="MacDonald P.J.P."/>
            <person name="McCowen C."/>
            <person name="Montmayeur A."/>
            <person name="Murphy C."/>
            <person name="Neiman D."/>
            <person name="Pearson M."/>
            <person name="Priest M."/>
            <person name="Roberts A."/>
            <person name="Saif S."/>
            <person name="Shea T."/>
            <person name="Sisk P."/>
            <person name="Stolte C."/>
            <person name="Sykes S."/>
            <person name="Wortman J."/>
            <person name="Nusbaum C."/>
            <person name="Birren B."/>
        </authorList>
    </citation>
    <scope>NUCLEOTIDE SEQUENCE [LARGE SCALE GENOMIC DNA]</scope>
    <source>
        <strain evidence="1">H1-T</strain>
    </source>
</reference>
<protein>
    <submittedName>
        <fullName evidence="1">Uncharacterized protein</fullName>
    </submittedName>
</protein>
<organism evidence="1">
    <name type="scientific">Treponema denticola H1-T</name>
    <dbReference type="NCBI Taxonomy" id="999431"/>
    <lineage>
        <taxon>Bacteria</taxon>
        <taxon>Pseudomonadati</taxon>
        <taxon>Spirochaetota</taxon>
        <taxon>Spirochaetia</taxon>
        <taxon>Spirochaetales</taxon>
        <taxon>Treponemataceae</taxon>
        <taxon>Treponema</taxon>
    </lineage>
</organism>
<accession>M2BWA6</accession>
<proteinExistence type="predicted"/>
<name>M2BWA6_TREDN</name>
<dbReference type="HOGENOM" id="CLU_1179790_0_0_12"/>
<dbReference type="AlphaFoldDB" id="M2BWA6"/>